<accession>A0A2N0AIZ9</accession>
<dbReference type="InterPro" id="IPR050093">
    <property type="entry name" value="ABC_SmlMolc_Importer"/>
</dbReference>
<dbReference type="OrthoDB" id="9802264at2"/>
<dbReference type="InterPro" id="IPR027417">
    <property type="entry name" value="P-loop_NTPase"/>
</dbReference>
<proteinExistence type="predicted"/>
<evidence type="ECO:0000313" key="3">
    <source>
        <dbReference type="EMBL" id="PJZ84276.1"/>
    </source>
</evidence>
<dbReference type="Proteomes" id="UP000232145">
    <property type="component" value="Unassembled WGS sequence"/>
</dbReference>
<dbReference type="SUPFAM" id="SSF52540">
    <property type="entry name" value="P-loop containing nucleoside triphosphate hydrolases"/>
    <property type="match status" value="1"/>
</dbReference>
<dbReference type="InterPro" id="IPR003439">
    <property type="entry name" value="ABC_transporter-like_ATP-bd"/>
</dbReference>
<evidence type="ECO:0000313" key="4">
    <source>
        <dbReference type="Proteomes" id="UP000232145"/>
    </source>
</evidence>
<keyword evidence="1" id="KW-0813">Transport</keyword>
<dbReference type="Gene3D" id="3.40.50.300">
    <property type="entry name" value="P-loop containing nucleotide triphosphate hydrolases"/>
    <property type="match status" value="1"/>
</dbReference>
<reference evidence="3 4" key="1">
    <citation type="submission" date="2017-07" db="EMBL/GenBank/DDBJ databases">
        <title>Leptospira spp. isolated from tropical soils.</title>
        <authorList>
            <person name="Thibeaux R."/>
            <person name="Iraola G."/>
            <person name="Ferres I."/>
            <person name="Bierque E."/>
            <person name="Girault D."/>
            <person name="Soupe-Gilbert M.-E."/>
            <person name="Picardeau M."/>
            <person name="Goarant C."/>
        </authorList>
    </citation>
    <scope>NUCLEOTIDE SEQUENCE [LARGE SCALE GENOMIC DNA]</scope>
    <source>
        <strain evidence="3 4">FH2-B-A1</strain>
    </source>
</reference>
<dbReference type="GO" id="GO:0016887">
    <property type="term" value="F:ATP hydrolysis activity"/>
    <property type="evidence" value="ECO:0007669"/>
    <property type="project" value="InterPro"/>
</dbReference>
<dbReference type="PANTHER" id="PTHR42781">
    <property type="entry name" value="SPERMIDINE/PUTRESCINE IMPORT ATP-BINDING PROTEIN POTA"/>
    <property type="match status" value="1"/>
</dbReference>
<comment type="caution">
    <text evidence="3">The sequence shown here is derived from an EMBL/GenBank/DDBJ whole genome shotgun (WGS) entry which is preliminary data.</text>
</comment>
<name>A0A2N0AIZ9_9LEPT</name>
<organism evidence="3 4">
    <name type="scientific">Leptospira harrisiae</name>
    <dbReference type="NCBI Taxonomy" id="2023189"/>
    <lineage>
        <taxon>Bacteria</taxon>
        <taxon>Pseudomonadati</taxon>
        <taxon>Spirochaetota</taxon>
        <taxon>Spirochaetia</taxon>
        <taxon>Leptospirales</taxon>
        <taxon>Leptospiraceae</taxon>
        <taxon>Leptospira</taxon>
    </lineage>
</organism>
<sequence>MQKVEGLSGGQKQRVALIRSLIQKPKFLFLDEPFSSLDQRIRSQLVSLVESLQKQYQMTVILISHEIPEVIKLTKKVYMVFNGEILSSGDPIDFFRQRHNDLLEAEVIGMTAKDEVALWYPNPFVVLKRKENNSILKINEFCLTQIKIKNEGD</sequence>
<dbReference type="GO" id="GO:0005524">
    <property type="term" value="F:ATP binding"/>
    <property type="evidence" value="ECO:0007669"/>
    <property type="project" value="InterPro"/>
</dbReference>
<feature type="domain" description="ABC transporter" evidence="2">
    <location>
        <begin position="3"/>
        <end position="34"/>
    </location>
</feature>
<evidence type="ECO:0000256" key="1">
    <source>
        <dbReference type="ARBA" id="ARBA00022448"/>
    </source>
</evidence>
<dbReference type="Pfam" id="PF00005">
    <property type="entry name" value="ABC_tran"/>
    <property type="match status" value="1"/>
</dbReference>
<dbReference type="AlphaFoldDB" id="A0A2N0AIZ9"/>
<protein>
    <recommendedName>
        <fullName evidence="2">ABC transporter domain-containing protein</fullName>
    </recommendedName>
</protein>
<gene>
    <name evidence="3" type="ORF">CH364_13235</name>
</gene>
<dbReference type="EMBL" id="NPDX01000003">
    <property type="protein sequence ID" value="PJZ84276.1"/>
    <property type="molecule type" value="Genomic_DNA"/>
</dbReference>
<dbReference type="RefSeq" id="WP_100744450.1">
    <property type="nucleotide sequence ID" value="NZ_NPDW01000002.1"/>
</dbReference>
<evidence type="ECO:0000259" key="2">
    <source>
        <dbReference type="Pfam" id="PF00005"/>
    </source>
</evidence>
<dbReference type="PANTHER" id="PTHR42781:SF4">
    <property type="entry name" value="SPERMIDINE_PUTRESCINE IMPORT ATP-BINDING PROTEIN POTA"/>
    <property type="match status" value="1"/>
</dbReference>
<keyword evidence="4" id="KW-1185">Reference proteome</keyword>